<keyword evidence="1" id="KW-0472">Membrane</keyword>
<name>A0ABD5NEB6_9EURY</name>
<dbReference type="RefSeq" id="WP_232571479.1">
    <property type="nucleotide sequence ID" value="NZ_CP089466.1"/>
</dbReference>
<sequence>MPDDDDSGFSLSLPPIRLPALFPEDFRVLWPGGGPPRQRASPRLVAAVLVCFDLVDALLALTVDAPAVTAVRTVGGALVAGVTFGLLGVAYVAEPIAALLGFGALTAFPSLTVLLLARVVR</sequence>
<dbReference type="EMBL" id="JBHRWN010000002">
    <property type="protein sequence ID" value="MFC3477394.1"/>
    <property type="molecule type" value="Genomic_DNA"/>
</dbReference>
<evidence type="ECO:0000313" key="3">
    <source>
        <dbReference type="Proteomes" id="UP001595660"/>
    </source>
</evidence>
<dbReference type="GeneID" id="69116679"/>
<evidence type="ECO:0000313" key="2">
    <source>
        <dbReference type="EMBL" id="MFC3477394.1"/>
    </source>
</evidence>
<gene>
    <name evidence="2" type="ORF">ACFOKC_06615</name>
</gene>
<keyword evidence="1" id="KW-1133">Transmembrane helix</keyword>
<feature type="transmembrane region" description="Helical" evidence="1">
    <location>
        <begin position="44"/>
        <end position="63"/>
    </location>
</feature>
<dbReference type="AlphaFoldDB" id="A0ABD5NEB6"/>
<keyword evidence="1" id="KW-0812">Transmembrane</keyword>
<evidence type="ECO:0000256" key="1">
    <source>
        <dbReference type="SAM" id="Phobius"/>
    </source>
</evidence>
<feature type="transmembrane region" description="Helical" evidence="1">
    <location>
        <begin position="70"/>
        <end position="90"/>
    </location>
</feature>
<accession>A0ABD5NEB6</accession>
<organism evidence="2 3">
    <name type="scientific">Halobacterium litoreum</name>
    <dbReference type="NCBI Taxonomy" id="2039234"/>
    <lineage>
        <taxon>Archaea</taxon>
        <taxon>Methanobacteriati</taxon>
        <taxon>Methanobacteriota</taxon>
        <taxon>Stenosarchaea group</taxon>
        <taxon>Halobacteria</taxon>
        <taxon>Halobacteriales</taxon>
        <taxon>Halobacteriaceae</taxon>
        <taxon>Halobacterium</taxon>
    </lineage>
</organism>
<keyword evidence="3" id="KW-1185">Reference proteome</keyword>
<dbReference type="Proteomes" id="UP001595660">
    <property type="component" value="Unassembled WGS sequence"/>
</dbReference>
<proteinExistence type="predicted"/>
<reference evidence="2 3" key="1">
    <citation type="journal article" date="2019" name="Int. J. Syst. Evol. Microbiol.">
        <title>The Global Catalogue of Microorganisms (GCM) 10K type strain sequencing project: providing services to taxonomists for standard genome sequencing and annotation.</title>
        <authorList>
            <consortium name="The Broad Institute Genomics Platform"/>
            <consortium name="The Broad Institute Genome Sequencing Center for Infectious Disease"/>
            <person name="Wu L."/>
            <person name="Ma J."/>
        </authorList>
    </citation>
    <scope>NUCLEOTIDE SEQUENCE [LARGE SCALE GENOMIC DNA]</scope>
    <source>
        <strain evidence="2 3">CGMCC 1.12562</strain>
    </source>
</reference>
<comment type="caution">
    <text evidence="2">The sequence shown here is derived from an EMBL/GenBank/DDBJ whole genome shotgun (WGS) entry which is preliminary data.</text>
</comment>
<feature type="transmembrane region" description="Helical" evidence="1">
    <location>
        <begin position="96"/>
        <end position="117"/>
    </location>
</feature>
<protein>
    <submittedName>
        <fullName evidence="2">Uncharacterized protein</fullName>
    </submittedName>
</protein>